<feature type="transmembrane region" description="Helical" evidence="7">
    <location>
        <begin position="406"/>
        <end position="426"/>
    </location>
</feature>
<dbReference type="RefSeq" id="WP_130474202.1">
    <property type="nucleotide sequence ID" value="NZ_SFCC01000002.1"/>
</dbReference>
<dbReference type="Gene3D" id="1.20.1720.10">
    <property type="entry name" value="Multidrug resistance protein D"/>
    <property type="match status" value="1"/>
</dbReference>
<feature type="transmembrane region" description="Helical" evidence="7">
    <location>
        <begin position="15"/>
        <end position="39"/>
    </location>
</feature>
<dbReference type="Proteomes" id="UP000292003">
    <property type="component" value="Unassembled WGS sequence"/>
</dbReference>
<keyword evidence="4 7" id="KW-0812">Transmembrane</keyword>
<feature type="transmembrane region" description="Helical" evidence="7">
    <location>
        <begin position="167"/>
        <end position="191"/>
    </location>
</feature>
<feature type="transmembrane region" description="Helical" evidence="7">
    <location>
        <begin position="228"/>
        <end position="248"/>
    </location>
</feature>
<gene>
    <name evidence="9" type="ORF">EWH70_06005</name>
</gene>
<feature type="transmembrane region" description="Helical" evidence="7">
    <location>
        <begin position="432"/>
        <end position="454"/>
    </location>
</feature>
<evidence type="ECO:0000256" key="6">
    <source>
        <dbReference type="ARBA" id="ARBA00023136"/>
    </source>
</evidence>
<evidence type="ECO:0000256" key="4">
    <source>
        <dbReference type="ARBA" id="ARBA00022692"/>
    </source>
</evidence>
<feature type="transmembrane region" description="Helical" evidence="7">
    <location>
        <begin position="83"/>
        <end position="102"/>
    </location>
</feature>
<dbReference type="OrthoDB" id="4172724at2"/>
<evidence type="ECO:0000313" key="9">
    <source>
        <dbReference type="EMBL" id="RZQ65417.1"/>
    </source>
</evidence>
<dbReference type="Pfam" id="PF07690">
    <property type="entry name" value="MFS_1"/>
    <property type="match status" value="1"/>
</dbReference>
<feature type="transmembrane region" description="Helical" evidence="7">
    <location>
        <begin position="359"/>
        <end position="385"/>
    </location>
</feature>
<keyword evidence="5 7" id="KW-1133">Transmembrane helix</keyword>
<organism evidence="9 10">
    <name type="scientific">Amycolatopsis suaedae</name>
    <dbReference type="NCBI Taxonomy" id="2510978"/>
    <lineage>
        <taxon>Bacteria</taxon>
        <taxon>Bacillati</taxon>
        <taxon>Actinomycetota</taxon>
        <taxon>Actinomycetes</taxon>
        <taxon>Pseudonocardiales</taxon>
        <taxon>Pseudonocardiaceae</taxon>
        <taxon>Amycolatopsis</taxon>
    </lineage>
</organism>
<feature type="transmembrane region" description="Helical" evidence="7">
    <location>
        <begin position="203"/>
        <end position="222"/>
    </location>
</feature>
<evidence type="ECO:0000256" key="3">
    <source>
        <dbReference type="ARBA" id="ARBA00022475"/>
    </source>
</evidence>
<evidence type="ECO:0000256" key="2">
    <source>
        <dbReference type="ARBA" id="ARBA00022448"/>
    </source>
</evidence>
<keyword evidence="6 7" id="KW-0472">Membrane</keyword>
<dbReference type="InterPro" id="IPR020846">
    <property type="entry name" value="MFS_dom"/>
</dbReference>
<dbReference type="PANTHER" id="PTHR42718">
    <property type="entry name" value="MAJOR FACILITATOR SUPERFAMILY MULTIDRUG TRANSPORTER MFSC"/>
    <property type="match status" value="1"/>
</dbReference>
<dbReference type="Gene3D" id="1.20.1250.20">
    <property type="entry name" value="MFS general substrate transporter like domains"/>
    <property type="match status" value="1"/>
</dbReference>
<feature type="transmembrane region" description="Helical" evidence="7">
    <location>
        <begin position="141"/>
        <end position="161"/>
    </location>
</feature>
<dbReference type="InterPro" id="IPR011701">
    <property type="entry name" value="MFS"/>
</dbReference>
<dbReference type="CDD" id="cd17321">
    <property type="entry name" value="MFS_MMR_MDR_like"/>
    <property type="match status" value="1"/>
</dbReference>
<reference evidence="9 10" key="1">
    <citation type="submission" date="2019-02" db="EMBL/GenBank/DDBJ databases">
        <title>Draft genome sequence of Amycolatopsis sp. 8-3EHSu isolated from roots of Suaeda maritima.</title>
        <authorList>
            <person name="Duangmal K."/>
            <person name="Chantavorakit T."/>
        </authorList>
    </citation>
    <scope>NUCLEOTIDE SEQUENCE [LARGE SCALE GENOMIC DNA]</scope>
    <source>
        <strain evidence="9 10">8-3EHSu</strain>
    </source>
</reference>
<dbReference type="AlphaFoldDB" id="A0A4Q7JDH2"/>
<dbReference type="EMBL" id="SFCC01000002">
    <property type="protein sequence ID" value="RZQ65417.1"/>
    <property type="molecule type" value="Genomic_DNA"/>
</dbReference>
<evidence type="ECO:0000313" key="10">
    <source>
        <dbReference type="Proteomes" id="UP000292003"/>
    </source>
</evidence>
<dbReference type="PROSITE" id="PS50850">
    <property type="entry name" value="MFS"/>
    <property type="match status" value="1"/>
</dbReference>
<feature type="transmembrane region" description="Helical" evidence="7">
    <location>
        <begin position="59"/>
        <end position="76"/>
    </location>
</feature>
<dbReference type="InterPro" id="IPR036259">
    <property type="entry name" value="MFS_trans_sf"/>
</dbReference>
<keyword evidence="3" id="KW-1003">Cell membrane</keyword>
<keyword evidence="10" id="KW-1185">Reference proteome</keyword>
<dbReference type="GO" id="GO:0022857">
    <property type="term" value="F:transmembrane transporter activity"/>
    <property type="evidence" value="ECO:0007669"/>
    <property type="project" value="InterPro"/>
</dbReference>
<protein>
    <submittedName>
        <fullName evidence="9">MFS transporter</fullName>
    </submittedName>
</protein>
<feature type="transmembrane region" description="Helical" evidence="7">
    <location>
        <begin position="306"/>
        <end position="327"/>
    </location>
</feature>
<keyword evidence="2" id="KW-0813">Transport</keyword>
<comment type="caution">
    <text evidence="9">The sequence shown here is derived from an EMBL/GenBank/DDBJ whole genome shotgun (WGS) entry which is preliminary data.</text>
</comment>
<dbReference type="GO" id="GO:0005886">
    <property type="term" value="C:plasma membrane"/>
    <property type="evidence" value="ECO:0007669"/>
    <property type="project" value="UniProtKB-SubCell"/>
</dbReference>
<sequence length="459" mass="46943">MSRTQLEITAGPRQWLGLAVLVLPTALLSMDATILYLALPRLATDLAPSASELLWINDAYGFLVAGFLVTMGTLGDRIGRRRLLLIGAAAFLVVSVLAAYAPTAEALIAARALLGIAGATLMPSTLALISNMFRDDRQRGLAIGWWAAGMSGGVALGPVVGGLLLESFWWGSAFLVAVPVMGLLLIAGPVLLPEYRDPDPGKLDLISVVLSLGAVLPLVHGVKQLAEGHVAVGLGAAAAGLVLGQVFLRRQRGLTHPLVDVRLFADRGFRGALTVLLVGLTSLAGVYLFATLYLQQVAGLSPLGAGLWLLPSALTMVVTSVAAPVLVRRIPVAYVLATALVLSAAGVGLMVLVDGPQGFAVLVAGTVVLYLGQGPIMALGTGVVVGAAPPERAGAASALSETSVDFGLALGVAVLGTVGTLVGRVHSFTAGLNVVAAICAVLFLLLAVLAVVTLRPRVG</sequence>
<evidence type="ECO:0000256" key="5">
    <source>
        <dbReference type="ARBA" id="ARBA00022989"/>
    </source>
</evidence>
<name>A0A4Q7JDH2_9PSEU</name>
<feature type="transmembrane region" description="Helical" evidence="7">
    <location>
        <begin position="108"/>
        <end position="129"/>
    </location>
</feature>
<evidence type="ECO:0000256" key="7">
    <source>
        <dbReference type="SAM" id="Phobius"/>
    </source>
</evidence>
<feature type="domain" description="Major facilitator superfamily (MFS) profile" evidence="8">
    <location>
        <begin position="17"/>
        <end position="459"/>
    </location>
</feature>
<dbReference type="PANTHER" id="PTHR42718:SF47">
    <property type="entry name" value="METHYL VIOLOGEN RESISTANCE PROTEIN SMVA"/>
    <property type="match status" value="1"/>
</dbReference>
<proteinExistence type="predicted"/>
<dbReference type="SUPFAM" id="SSF103473">
    <property type="entry name" value="MFS general substrate transporter"/>
    <property type="match status" value="1"/>
</dbReference>
<evidence type="ECO:0000256" key="1">
    <source>
        <dbReference type="ARBA" id="ARBA00004651"/>
    </source>
</evidence>
<accession>A0A4Q7JDH2</accession>
<feature type="transmembrane region" description="Helical" evidence="7">
    <location>
        <begin position="269"/>
        <end position="294"/>
    </location>
</feature>
<comment type="subcellular location">
    <subcellularLocation>
        <location evidence="1">Cell membrane</location>
        <topology evidence="1">Multi-pass membrane protein</topology>
    </subcellularLocation>
</comment>
<feature type="transmembrane region" description="Helical" evidence="7">
    <location>
        <begin position="334"/>
        <end position="353"/>
    </location>
</feature>
<evidence type="ECO:0000259" key="8">
    <source>
        <dbReference type="PROSITE" id="PS50850"/>
    </source>
</evidence>